<keyword evidence="20" id="KW-1185">Reference proteome</keyword>
<dbReference type="Pfam" id="PF01066">
    <property type="entry name" value="CDP-OH_P_transf"/>
    <property type="match status" value="1"/>
</dbReference>
<dbReference type="InterPro" id="IPR050324">
    <property type="entry name" value="CDP-alcohol_PTase-I"/>
</dbReference>
<dbReference type="RefSeq" id="WP_008719712.1">
    <property type="nucleotide sequence ID" value="NZ_JAJFDX010000003.1"/>
</dbReference>
<comment type="similarity">
    <text evidence="4 17">Belongs to the CDP-alcohol phosphatidyltransferase class-I family.</text>
</comment>
<organism evidence="19 20">
    <name type="scientific">Enterocloster hominis</name>
    <name type="common">ex Hitch et al. 2024</name>
    <dbReference type="NCBI Taxonomy" id="1917870"/>
    <lineage>
        <taxon>Bacteria</taxon>
        <taxon>Bacillati</taxon>
        <taxon>Bacillota</taxon>
        <taxon>Clostridia</taxon>
        <taxon>Lachnospirales</taxon>
        <taxon>Lachnospiraceae</taxon>
        <taxon>Enterocloster</taxon>
    </lineage>
</organism>
<evidence type="ECO:0000256" key="7">
    <source>
        <dbReference type="ARBA" id="ARBA00022516"/>
    </source>
</evidence>
<dbReference type="PROSITE" id="PS00379">
    <property type="entry name" value="CDP_ALCOHOL_P_TRANSF"/>
    <property type="match status" value="1"/>
</dbReference>
<feature type="transmembrane region" description="Helical" evidence="18">
    <location>
        <begin position="81"/>
        <end position="106"/>
    </location>
</feature>
<comment type="function">
    <text evidence="1">This protein catalyzes the committed step to the synthesis of the acidic phospholipids.</text>
</comment>
<evidence type="ECO:0000256" key="1">
    <source>
        <dbReference type="ARBA" id="ARBA00003973"/>
    </source>
</evidence>
<evidence type="ECO:0000256" key="10">
    <source>
        <dbReference type="ARBA" id="ARBA00022989"/>
    </source>
</evidence>
<sequence>MKYFSKKELLSIPNLMGYFRLLMIPVFVWLYLTASTDMDYYMAALVMGISSLTDMFDGMVARKFNMITEFGKFLDPLADKLSHGAILLCLLSRYPLILLMLVLYVIKEGFMLVMGIIKLRQGKKLNGAKWFGKCCTALLYVVLFIFLIFPRLPLGIVNGLIYLCTAAMALTLVLYIPVFRNM</sequence>
<comment type="pathway">
    <text evidence="3">Phospholipid metabolism; phosphatidylglycerol biosynthesis; phosphatidylglycerol from CDP-diacylglycerol: step 1/2.</text>
</comment>
<keyword evidence="14" id="KW-1208">Phospholipid metabolism</keyword>
<proteinExistence type="inferred from homology"/>
<evidence type="ECO:0000256" key="4">
    <source>
        <dbReference type="ARBA" id="ARBA00010441"/>
    </source>
</evidence>
<dbReference type="EMBL" id="JBBMFM010000301">
    <property type="protein sequence ID" value="MEQ2429206.1"/>
    <property type="molecule type" value="Genomic_DNA"/>
</dbReference>
<dbReference type="GO" id="GO:0016740">
    <property type="term" value="F:transferase activity"/>
    <property type="evidence" value="ECO:0007669"/>
    <property type="project" value="UniProtKB-KW"/>
</dbReference>
<evidence type="ECO:0000256" key="17">
    <source>
        <dbReference type="RuleBase" id="RU003750"/>
    </source>
</evidence>
<protein>
    <recommendedName>
        <fullName evidence="6">CDP-diacylglycerol--glycerol-3-phosphate 3-phosphatidyltransferase</fullName>
        <ecNumber evidence="5">2.7.8.5</ecNumber>
    </recommendedName>
    <alternativeName>
        <fullName evidence="15">Phosphatidylglycerophosphate synthase</fullName>
    </alternativeName>
</protein>
<evidence type="ECO:0000256" key="14">
    <source>
        <dbReference type="ARBA" id="ARBA00023264"/>
    </source>
</evidence>
<evidence type="ECO:0000256" key="3">
    <source>
        <dbReference type="ARBA" id="ARBA00005042"/>
    </source>
</evidence>
<name>A0ABV1DFR7_9FIRM</name>
<keyword evidence="10 18" id="KW-1133">Transmembrane helix</keyword>
<feature type="transmembrane region" description="Helical" evidence="18">
    <location>
        <begin position="15"/>
        <end position="33"/>
    </location>
</feature>
<evidence type="ECO:0000256" key="13">
    <source>
        <dbReference type="ARBA" id="ARBA00023209"/>
    </source>
</evidence>
<evidence type="ECO:0000256" key="5">
    <source>
        <dbReference type="ARBA" id="ARBA00013170"/>
    </source>
</evidence>
<accession>A0ABV1DFR7</accession>
<feature type="transmembrane region" description="Helical" evidence="18">
    <location>
        <begin position="155"/>
        <end position="176"/>
    </location>
</feature>
<keyword evidence="11" id="KW-0443">Lipid metabolism</keyword>
<reference evidence="19 20" key="1">
    <citation type="submission" date="2024-03" db="EMBL/GenBank/DDBJ databases">
        <title>Human intestinal bacterial collection.</title>
        <authorList>
            <person name="Pauvert C."/>
            <person name="Hitch T.C.A."/>
            <person name="Clavel T."/>
        </authorList>
    </citation>
    <scope>NUCLEOTIDE SEQUENCE [LARGE SCALE GENOMIC DNA]</scope>
    <source>
        <strain evidence="19 20">CLA-SR-H021</strain>
    </source>
</reference>
<dbReference type="PANTHER" id="PTHR14269:SF62">
    <property type="entry name" value="CDP-DIACYLGLYCEROL--GLYCEROL-3-PHOSPHATE 3-PHOSPHATIDYLTRANSFERASE 1, CHLOROPLASTIC"/>
    <property type="match status" value="1"/>
</dbReference>
<keyword evidence="12 18" id="KW-0472">Membrane</keyword>
<feature type="transmembrane region" description="Helical" evidence="18">
    <location>
        <begin position="127"/>
        <end position="149"/>
    </location>
</feature>
<keyword evidence="8 17" id="KW-0808">Transferase</keyword>
<dbReference type="Proteomes" id="UP001454086">
    <property type="component" value="Unassembled WGS sequence"/>
</dbReference>
<dbReference type="PANTHER" id="PTHR14269">
    <property type="entry name" value="CDP-DIACYLGLYCEROL--GLYCEROL-3-PHOSPHATE 3-PHOSPHATIDYLTRANSFERASE-RELATED"/>
    <property type="match status" value="1"/>
</dbReference>
<evidence type="ECO:0000256" key="2">
    <source>
        <dbReference type="ARBA" id="ARBA00004141"/>
    </source>
</evidence>
<evidence type="ECO:0000256" key="18">
    <source>
        <dbReference type="SAM" id="Phobius"/>
    </source>
</evidence>
<dbReference type="InterPro" id="IPR000462">
    <property type="entry name" value="CDP-OH_P_trans"/>
</dbReference>
<comment type="caution">
    <text evidence="19">The sequence shown here is derived from an EMBL/GenBank/DDBJ whole genome shotgun (WGS) entry which is preliminary data.</text>
</comment>
<comment type="subcellular location">
    <subcellularLocation>
        <location evidence="2">Membrane</location>
        <topology evidence="2">Multi-pass membrane protein</topology>
    </subcellularLocation>
</comment>
<evidence type="ECO:0000256" key="12">
    <source>
        <dbReference type="ARBA" id="ARBA00023136"/>
    </source>
</evidence>
<dbReference type="InterPro" id="IPR048254">
    <property type="entry name" value="CDP_ALCOHOL_P_TRANSF_CS"/>
</dbReference>
<comment type="catalytic activity">
    <reaction evidence="16">
        <text>a CDP-1,2-diacyl-sn-glycerol + sn-glycerol 3-phosphate = a 1,2-diacyl-sn-glycero-3-phospho-(1'-sn-glycero-3'-phosphate) + CMP + H(+)</text>
        <dbReference type="Rhea" id="RHEA:12593"/>
        <dbReference type="ChEBI" id="CHEBI:15378"/>
        <dbReference type="ChEBI" id="CHEBI:57597"/>
        <dbReference type="ChEBI" id="CHEBI:58332"/>
        <dbReference type="ChEBI" id="CHEBI:60110"/>
        <dbReference type="ChEBI" id="CHEBI:60377"/>
        <dbReference type="EC" id="2.7.8.5"/>
    </reaction>
</comment>
<evidence type="ECO:0000256" key="16">
    <source>
        <dbReference type="ARBA" id="ARBA00048586"/>
    </source>
</evidence>
<evidence type="ECO:0000256" key="11">
    <source>
        <dbReference type="ARBA" id="ARBA00023098"/>
    </source>
</evidence>
<evidence type="ECO:0000256" key="8">
    <source>
        <dbReference type="ARBA" id="ARBA00022679"/>
    </source>
</evidence>
<dbReference type="InterPro" id="IPR043130">
    <property type="entry name" value="CDP-OH_PTrfase_TM_dom"/>
</dbReference>
<keyword evidence="13" id="KW-0594">Phospholipid biosynthesis</keyword>
<evidence type="ECO:0000313" key="19">
    <source>
        <dbReference type="EMBL" id="MEQ2429206.1"/>
    </source>
</evidence>
<dbReference type="PIRSF" id="PIRSF000847">
    <property type="entry name" value="Phos_ph_gly_syn"/>
    <property type="match status" value="1"/>
</dbReference>
<evidence type="ECO:0000313" key="20">
    <source>
        <dbReference type="Proteomes" id="UP001454086"/>
    </source>
</evidence>
<keyword evidence="7" id="KW-0444">Lipid biosynthesis</keyword>
<evidence type="ECO:0000256" key="6">
    <source>
        <dbReference type="ARBA" id="ARBA00014944"/>
    </source>
</evidence>
<evidence type="ECO:0000256" key="15">
    <source>
        <dbReference type="ARBA" id="ARBA00033018"/>
    </source>
</evidence>
<evidence type="ECO:0000256" key="9">
    <source>
        <dbReference type="ARBA" id="ARBA00022692"/>
    </source>
</evidence>
<dbReference type="EC" id="2.7.8.5" evidence="5"/>
<keyword evidence="9 18" id="KW-0812">Transmembrane</keyword>
<dbReference type="Gene3D" id="1.20.120.1760">
    <property type="match status" value="1"/>
</dbReference>
<dbReference type="InterPro" id="IPR004570">
    <property type="entry name" value="Phosphatidylglycerol_P_synth"/>
</dbReference>
<gene>
    <name evidence="19" type="ORF">WMQ36_30020</name>
</gene>